<dbReference type="GO" id="GO:0003735">
    <property type="term" value="F:structural constituent of ribosome"/>
    <property type="evidence" value="ECO:0007669"/>
    <property type="project" value="InterPro"/>
</dbReference>
<evidence type="ECO:0000256" key="4">
    <source>
        <dbReference type="ARBA" id="ARBA00023274"/>
    </source>
</evidence>
<dbReference type="PIRSF" id="PIRSF002211">
    <property type="entry name" value="Ribosomal_L30_bac-type"/>
    <property type="match status" value="1"/>
</dbReference>
<dbReference type="EMBL" id="CADCTR010001460">
    <property type="protein sequence ID" value="CAA9297137.1"/>
    <property type="molecule type" value="Genomic_DNA"/>
</dbReference>
<evidence type="ECO:0000256" key="3">
    <source>
        <dbReference type="ARBA" id="ARBA00022980"/>
    </source>
</evidence>
<dbReference type="NCBIfam" id="TIGR01308">
    <property type="entry name" value="rpmD_bact"/>
    <property type="match status" value="1"/>
</dbReference>
<dbReference type="GO" id="GO:0015934">
    <property type="term" value="C:large ribosomal subunit"/>
    <property type="evidence" value="ECO:0007669"/>
    <property type="project" value="InterPro"/>
</dbReference>
<keyword evidence="3 5" id="KW-0689">Ribosomal protein</keyword>
<evidence type="ECO:0000313" key="7">
    <source>
        <dbReference type="EMBL" id="CAA9297137.1"/>
    </source>
</evidence>
<dbReference type="GO" id="GO:0006412">
    <property type="term" value="P:translation"/>
    <property type="evidence" value="ECO:0007669"/>
    <property type="project" value="UniProtKB-UniRule"/>
</dbReference>
<comment type="similarity">
    <text evidence="1 5">Belongs to the universal ribosomal protein uL30 family.</text>
</comment>
<dbReference type="InterPro" id="IPR016082">
    <property type="entry name" value="Ribosomal_uL30_ferredoxin-like"/>
</dbReference>
<dbReference type="AlphaFoldDB" id="A0A6J4K722"/>
<dbReference type="CDD" id="cd01658">
    <property type="entry name" value="Ribosomal_L30"/>
    <property type="match status" value="1"/>
</dbReference>
<dbReference type="HAMAP" id="MF_01371_B">
    <property type="entry name" value="Ribosomal_uL30_B"/>
    <property type="match status" value="1"/>
</dbReference>
<dbReference type="Pfam" id="PF00327">
    <property type="entry name" value="Ribosomal_L30"/>
    <property type="match status" value="1"/>
</dbReference>
<name>A0A6J4K722_9CHLR</name>
<gene>
    <name evidence="5" type="primary">rpmD</name>
    <name evidence="7" type="ORF">AVDCRST_MAG93-4340</name>
</gene>
<organism evidence="7">
    <name type="scientific">uncultured Chloroflexia bacterium</name>
    <dbReference type="NCBI Taxonomy" id="1672391"/>
    <lineage>
        <taxon>Bacteria</taxon>
        <taxon>Bacillati</taxon>
        <taxon>Chloroflexota</taxon>
        <taxon>Chloroflexia</taxon>
        <taxon>environmental samples</taxon>
    </lineage>
</organism>
<keyword evidence="4 5" id="KW-0687">Ribonucleoprotein</keyword>
<dbReference type="SUPFAM" id="SSF55129">
    <property type="entry name" value="Ribosomal protein L30p/L7e"/>
    <property type="match status" value="1"/>
</dbReference>
<evidence type="ECO:0000259" key="6">
    <source>
        <dbReference type="Pfam" id="PF00327"/>
    </source>
</evidence>
<feature type="domain" description="Large ribosomal subunit protein uL30-like ferredoxin-like fold" evidence="6">
    <location>
        <begin position="8"/>
        <end position="57"/>
    </location>
</feature>
<dbReference type="Gene3D" id="3.30.1390.20">
    <property type="entry name" value="Ribosomal protein L30, ferredoxin-like fold domain"/>
    <property type="match status" value="1"/>
</dbReference>
<comment type="subunit">
    <text evidence="2 5">Part of the 50S ribosomal subunit.</text>
</comment>
<evidence type="ECO:0000256" key="5">
    <source>
        <dbReference type="HAMAP-Rule" id="MF_01371"/>
    </source>
</evidence>
<evidence type="ECO:0000256" key="1">
    <source>
        <dbReference type="ARBA" id="ARBA00007594"/>
    </source>
</evidence>
<dbReference type="InterPro" id="IPR005996">
    <property type="entry name" value="Ribosomal_uL30_bac-type"/>
</dbReference>
<reference evidence="7" key="1">
    <citation type="submission" date="2020-02" db="EMBL/GenBank/DDBJ databases">
        <authorList>
            <person name="Meier V. D."/>
        </authorList>
    </citation>
    <scope>NUCLEOTIDE SEQUENCE</scope>
    <source>
        <strain evidence="7">AVDCRST_MAG93</strain>
    </source>
</reference>
<accession>A0A6J4K722</accession>
<proteinExistence type="inferred from homology"/>
<protein>
    <recommendedName>
        <fullName evidence="5">Large ribosomal subunit protein uL30</fullName>
    </recommendedName>
</protein>
<sequence length="69" mass="7465">MSQPKNIQITLNRSPIGYEKSQGLTARALGLTRLGQTVTLPDNESVRGMIFKIRHLVVVASATEEASVA</sequence>
<dbReference type="InterPro" id="IPR036919">
    <property type="entry name" value="Ribo_uL30_ferredoxin-like_sf"/>
</dbReference>
<evidence type="ECO:0000256" key="2">
    <source>
        <dbReference type="ARBA" id="ARBA00011838"/>
    </source>
</evidence>